<feature type="compositionally biased region" description="Polar residues" evidence="1">
    <location>
        <begin position="304"/>
        <end position="319"/>
    </location>
</feature>
<feature type="region of interest" description="Disordered" evidence="1">
    <location>
        <begin position="269"/>
        <end position="319"/>
    </location>
</feature>
<feature type="compositionally biased region" description="Basic residues" evidence="1">
    <location>
        <begin position="286"/>
        <end position="301"/>
    </location>
</feature>
<evidence type="ECO:0000313" key="3">
    <source>
        <dbReference type="Proteomes" id="UP001446871"/>
    </source>
</evidence>
<gene>
    <name evidence="2" type="ORF">PG996_003592</name>
</gene>
<sequence>MSSFDPRDIHAFLAGLSTPGFSGPDDERLQTWRERGLKASLFSYTSGANEDLDSIHMGYAPSFVSSKSGRSSTRSTSTRSASTTSSAVSRVFSHKSDKSCSTASSSRPPSTASTAPSVFLAHAIPNPPHNPQCILPCEYARLGLCNETFGPDETALWEEHIVVDHFDRKLPPHCICWFCDKEFGSSDYNVDDSSNFKFRLDHIREHFLQSRLTVQEMVQQMRPDYFLLEHLHLNRLLPEALYQRECKLNEGPRASGVVRHDFIPQERRREKELRSRVVHDNEKEERRRRRDQKQQQPRRRTGQLIASSNVVGTAYVQPS</sequence>
<name>A0ABR1W2X6_9PEZI</name>
<evidence type="ECO:0000256" key="1">
    <source>
        <dbReference type="SAM" id="MobiDB-lite"/>
    </source>
</evidence>
<feature type="compositionally biased region" description="Basic and acidic residues" evidence="1">
    <location>
        <begin position="269"/>
        <end position="285"/>
    </location>
</feature>
<organism evidence="2 3">
    <name type="scientific">Apiospora saccharicola</name>
    <dbReference type="NCBI Taxonomy" id="335842"/>
    <lineage>
        <taxon>Eukaryota</taxon>
        <taxon>Fungi</taxon>
        <taxon>Dikarya</taxon>
        <taxon>Ascomycota</taxon>
        <taxon>Pezizomycotina</taxon>
        <taxon>Sordariomycetes</taxon>
        <taxon>Xylariomycetidae</taxon>
        <taxon>Amphisphaeriales</taxon>
        <taxon>Apiosporaceae</taxon>
        <taxon>Apiospora</taxon>
    </lineage>
</organism>
<proteinExistence type="predicted"/>
<protein>
    <submittedName>
        <fullName evidence="2">Uncharacterized protein</fullName>
    </submittedName>
</protein>
<feature type="region of interest" description="Disordered" evidence="1">
    <location>
        <begin position="64"/>
        <end position="89"/>
    </location>
</feature>
<accession>A0ABR1W2X6</accession>
<dbReference type="EMBL" id="JAQQWM010000002">
    <property type="protein sequence ID" value="KAK8077422.1"/>
    <property type="molecule type" value="Genomic_DNA"/>
</dbReference>
<comment type="caution">
    <text evidence="2">The sequence shown here is derived from an EMBL/GenBank/DDBJ whole genome shotgun (WGS) entry which is preliminary data.</text>
</comment>
<dbReference type="Proteomes" id="UP001446871">
    <property type="component" value="Unassembled WGS sequence"/>
</dbReference>
<reference evidence="2 3" key="1">
    <citation type="submission" date="2023-01" db="EMBL/GenBank/DDBJ databases">
        <title>Analysis of 21 Apiospora genomes using comparative genomics revels a genus with tremendous synthesis potential of carbohydrate active enzymes and secondary metabolites.</title>
        <authorList>
            <person name="Sorensen T."/>
        </authorList>
    </citation>
    <scope>NUCLEOTIDE SEQUENCE [LARGE SCALE GENOMIC DNA]</scope>
    <source>
        <strain evidence="2 3">CBS 83171</strain>
    </source>
</reference>
<evidence type="ECO:0000313" key="2">
    <source>
        <dbReference type="EMBL" id="KAK8077422.1"/>
    </source>
</evidence>
<keyword evidence="3" id="KW-1185">Reference proteome</keyword>